<name>A0A1C7DHP7_9BACL</name>
<evidence type="ECO:0000313" key="3">
    <source>
        <dbReference type="EMBL" id="EIM06813.1"/>
    </source>
</evidence>
<reference evidence="5" key="2">
    <citation type="submission" date="2016-07" db="EMBL/GenBank/DDBJ databases">
        <authorList>
            <person name="See-Too W.S."/>
        </authorList>
    </citation>
    <scope>NUCLEOTIDE SEQUENCE [LARGE SCALE GENOMIC DNA]</scope>
    <source>
        <strain evidence="5">DSM 14505</strain>
    </source>
</reference>
<dbReference type="eggNOG" id="COG0662">
    <property type="taxonomic scope" value="Bacteria"/>
</dbReference>
<dbReference type="SUPFAM" id="SSF51182">
    <property type="entry name" value="RmlC-like cupins"/>
    <property type="match status" value="1"/>
</dbReference>
<dbReference type="InterPro" id="IPR013096">
    <property type="entry name" value="Cupin_2"/>
</dbReference>
<organism evidence="3 4">
    <name type="scientific">Planococcus antarcticus DSM 14505</name>
    <dbReference type="NCBI Taxonomy" id="1185653"/>
    <lineage>
        <taxon>Bacteria</taxon>
        <taxon>Bacillati</taxon>
        <taxon>Bacillota</taxon>
        <taxon>Bacilli</taxon>
        <taxon>Bacillales</taxon>
        <taxon>Caryophanaceae</taxon>
        <taxon>Planococcus</taxon>
    </lineage>
</organism>
<dbReference type="InterPro" id="IPR014710">
    <property type="entry name" value="RmlC-like_jellyroll"/>
</dbReference>
<dbReference type="Pfam" id="PF07883">
    <property type="entry name" value="Cupin_2"/>
    <property type="match status" value="1"/>
</dbReference>
<evidence type="ECO:0000259" key="1">
    <source>
        <dbReference type="Pfam" id="PF07883"/>
    </source>
</evidence>
<evidence type="ECO:0000313" key="5">
    <source>
        <dbReference type="Proteomes" id="UP000092661"/>
    </source>
</evidence>
<dbReference type="Proteomes" id="UP000092661">
    <property type="component" value="Chromosome"/>
</dbReference>
<evidence type="ECO:0000313" key="2">
    <source>
        <dbReference type="EMBL" id="ANU10723.1"/>
    </source>
</evidence>
<dbReference type="EMBL" id="AJYB01000026">
    <property type="protein sequence ID" value="EIM06813.1"/>
    <property type="molecule type" value="Genomic_DNA"/>
</dbReference>
<dbReference type="OrthoDB" id="9793254at2"/>
<dbReference type="Gene3D" id="2.60.120.10">
    <property type="entry name" value="Jelly Rolls"/>
    <property type="match status" value="1"/>
</dbReference>
<gene>
    <name evidence="3" type="ORF">A1A1_09706</name>
    <name evidence="2" type="ORF">BBH88_10585</name>
</gene>
<dbReference type="InterPro" id="IPR011051">
    <property type="entry name" value="RmlC_Cupin_sf"/>
</dbReference>
<accession>A0A1C7DHP7</accession>
<dbReference type="Proteomes" id="UP000004725">
    <property type="component" value="Unassembled WGS sequence"/>
</dbReference>
<dbReference type="RefSeq" id="WP_006829924.1">
    <property type="nucleotide sequence ID" value="NZ_AJYB01000026.1"/>
</dbReference>
<reference evidence="2" key="3">
    <citation type="submission" date="2016-10" db="EMBL/GenBank/DDBJ databases">
        <authorList>
            <person name="See-Too W.S."/>
        </authorList>
    </citation>
    <scope>NUCLEOTIDE SEQUENCE</scope>
    <source>
        <strain evidence="2">DSM 14505</strain>
    </source>
</reference>
<evidence type="ECO:0000313" key="4">
    <source>
        <dbReference type="Proteomes" id="UP000004725"/>
    </source>
</evidence>
<sequence length="104" mass="11653">MTIKKLKDLQTYDETKLTKNIVFDEEKSKTIVFNFLPGQVLPKHGHSHRNAYVFVIEGEGVCYLDDIDSAIQQGDIVHCNAHQTISIENTGAKSMTVYVVLAAE</sequence>
<dbReference type="KEGG" id="pana:BBH88_10585"/>
<keyword evidence="5" id="KW-1185">Reference proteome</keyword>
<dbReference type="EMBL" id="CP016534">
    <property type="protein sequence ID" value="ANU10723.1"/>
    <property type="molecule type" value="Genomic_DNA"/>
</dbReference>
<feature type="domain" description="Cupin type-2" evidence="1">
    <location>
        <begin position="32"/>
        <end position="100"/>
    </location>
</feature>
<proteinExistence type="predicted"/>
<protein>
    <recommendedName>
        <fullName evidence="1">Cupin type-2 domain-containing protein</fullName>
    </recommendedName>
</protein>
<dbReference type="AlphaFoldDB" id="A0A1C7DHP7"/>
<reference evidence="3 4" key="1">
    <citation type="journal article" date="2012" name="J. Bacteriol.">
        <title>Genome Sequence of the Antarctic Psychrophile Bacterium Planococcus antarcticus DSM 14505.</title>
        <authorList>
            <person name="Margolles A."/>
            <person name="Gueimonde M."/>
            <person name="Sanchez B."/>
        </authorList>
    </citation>
    <scope>NUCLEOTIDE SEQUENCE [LARGE SCALE GENOMIC DNA]</scope>
    <source>
        <strain evidence="3 4">DSM 14505</strain>
    </source>
</reference>